<evidence type="ECO:0000256" key="5">
    <source>
        <dbReference type="ARBA" id="ARBA00022737"/>
    </source>
</evidence>
<dbReference type="Proteomes" id="UP000085678">
    <property type="component" value="Unplaced"/>
</dbReference>
<feature type="compositionally biased region" description="Polar residues" evidence="9">
    <location>
        <begin position="221"/>
        <end position="232"/>
    </location>
</feature>
<dbReference type="SMART" id="SM00365">
    <property type="entry name" value="LRR_SD22"/>
    <property type="match status" value="3"/>
</dbReference>
<dbReference type="SUPFAM" id="SSF52058">
    <property type="entry name" value="L domain-like"/>
    <property type="match status" value="1"/>
</dbReference>
<feature type="domain" description="Dynein axonemal assembly factor 11-like CS" evidence="10">
    <location>
        <begin position="259"/>
        <end position="379"/>
    </location>
</feature>
<evidence type="ECO:0000256" key="3">
    <source>
        <dbReference type="ARBA" id="ARBA00022490"/>
    </source>
</evidence>
<dbReference type="GO" id="GO:0005737">
    <property type="term" value="C:cytoplasm"/>
    <property type="evidence" value="ECO:0007669"/>
    <property type="project" value="UniProtKB-SubCell"/>
</dbReference>
<dbReference type="FunCoup" id="A0A1S3I2A1">
    <property type="interactions" value="17"/>
</dbReference>
<evidence type="ECO:0000259" key="10">
    <source>
        <dbReference type="Pfam" id="PF23602"/>
    </source>
</evidence>
<dbReference type="PANTHER" id="PTHR18849:SF0">
    <property type="entry name" value="CILIA- AND FLAGELLA-ASSOCIATED PROTEIN 410-RELATED"/>
    <property type="match status" value="1"/>
</dbReference>
<evidence type="ECO:0000256" key="8">
    <source>
        <dbReference type="ARBA" id="ARBA00049982"/>
    </source>
</evidence>
<feature type="region of interest" description="Disordered" evidence="9">
    <location>
        <begin position="176"/>
        <end position="209"/>
    </location>
</feature>
<evidence type="ECO:0000313" key="11">
    <source>
        <dbReference type="Proteomes" id="UP000085678"/>
    </source>
</evidence>
<keyword evidence="11" id="KW-1185">Reference proteome</keyword>
<evidence type="ECO:0000256" key="4">
    <source>
        <dbReference type="ARBA" id="ARBA00022614"/>
    </source>
</evidence>
<dbReference type="KEGG" id="lak:106159665"/>
<evidence type="ECO:0000256" key="2">
    <source>
        <dbReference type="ARBA" id="ARBA00004496"/>
    </source>
</evidence>
<dbReference type="AlphaFoldDB" id="A0A1S3I2A1"/>
<feature type="compositionally biased region" description="Basic and acidic residues" evidence="9">
    <location>
        <begin position="260"/>
        <end position="281"/>
    </location>
</feature>
<dbReference type="Pfam" id="PF23602">
    <property type="entry name" value="CS_DNAAF11_C"/>
    <property type="match status" value="1"/>
</dbReference>
<dbReference type="InterPro" id="IPR056496">
    <property type="entry name" value="CS_DNAAF11_C"/>
</dbReference>
<comment type="subcellular location">
    <subcellularLocation>
        <location evidence="1">Cell projection</location>
        <location evidence="1">Cilium</location>
    </subcellularLocation>
    <subcellularLocation>
        <location evidence="2">Cytoplasm</location>
    </subcellularLocation>
</comment>
<keyword evidence="4" id="KW-0433">Leucine-rich repeat</keyword>
<dbReference type="OMA" id="QHRAVIV"/>
<accession>A0A1S3I2A1</accession>
<reference evidence="12" key="1">
    <citation type="submission" date="2025-08" db="UniProtKB">
        <authorList>
            <consortium name="RefSeq"/>
        </authorList>
    </citation>
    <scope>IDENTIFICATION</scope>
    <source>
        <tissue evidence="12">Gonads</tissue>
    </source>
</reference>
<organism evidence="11 12">
    <name type="scientific">Lingula anatina</name>
    <name type="common">Brachiopod</name>
    <name type="synonym">Lingula unguis</name>
    <dbReference type="NCBI Taxonomy" id="7574"/>
    <lineage>
        <taxon>Eukaryota</taxon>
        <taxon>Metazoa</taxon>
        <taxon>Spiralia</taxon>
        <taxon>Lophotrochozoa</taxon>
        <taxon>Brachiopoda</taxon>
        <taxon>Linguliformea</taxon>
        <taxon>Lingulata</taxon>
        <taxon>Lingulida</taxon>
        <taxon>Linguloidea</taxon>
        <taxon>Lingulidae</taxon>
        <taxon>Lingula</taxon>
    </lineage>
</organism>
<dbReference type="Gene3D" id="3.80.10.10">
    <property type="entry name" value="Ribonuclease Inhibitor"/>
    <property type="match status" value="1"/>
</dbReference>
<dbReference type="FunFam" id="3.80.10.10:FF:000052">
    <property type="entry name" value="Leucine rich repeat containing 6"/>
    <property type="match status" value="1"/>
</dbReference>
<dbReference type="InterPro" id="IPR032675">
    <property type="entry name" value="LRR_dom_sf"/>
</dbReference>
<keyword evidence="3" id="KW-0963">Cytoplasm</keyword>
<sequence>MVRITELLVRKRSEHNEGEIYSLEELSLHQQDIEKIENLDKWCRELKILYLQSNLIPKIENVGRLKKLEYLNLALNNVERVENLEGCESLQKLDLTVNFVGELTSIECLVDLPHFRELFLTGNPCTNYDGYRDYVIATLKNLQQLDGQGIEKSERIKAIQEYSEIRNKIIRQQNEYMKKREKEREEELKKQEGKNKVKQEHKPGFDGRWYTDINNTLDVNAETQINETINDSPKNDEKNREELEKEFWEEKVPFTPESRMQVHEHLQELKKRDEKKDESKQTKQPRRLMTDNGQMLNVNEAKIDFSLTDDEENNQYVLDVSTYKYLDTSLLDVDVQPTYVRVTIKGKVLQLVLEEEVKADSSKARRSQTTGHLLISMPKAKHLIQARKVSPPKQTFNSEPKHDGHKDNKMKTVELLEVAPNGNQEMDFGNIVKEKTDVVKAPFESKVFQKPVERPNSEDFVDDPDVPPLL</sequence>
<evidence type="ECO:0000313" key="12">
    <source>
        <dbReference type="RefSeq" id="XP_013391474.1"/>
    </source>
</evidence>
<feature type="compositionally biased region" description="Basic and acidic residues" evidence="9">
    <location>
        <begin position="233"/>
        <end position="252"/>
    </location>
</feature>
<feature type="compositionally biased region" description="Basic and acidic residues" evidence="9">
    <location>
        <begin position="176"/>
        <end position="205"/>
    </location>
</feature>
<dbReference type="GeneID" id="106159665"/>
<proteinExistence type="inferred from homology"/>
<feature type="region of interest" description="Disordered" evidence="9">
    <location>
        <begin position="449"/>
        <end position="470"/>
    </location>
</feature>
<gene>
    <name evidence="12" type="primary">LOC106159665</name>
</gene>
<evidence type="ECO:0000256" key="9">
    <source>
        <dbReference type="SAM" id="MobiDB-lite"/>
    </source>
</evidence>
<evidence type="ECO:0000256" key="1">
    <source>
        <dbReference type="ARBA" id="ARBA00004138"/>
    </source>
</evidence>
<dbReference type="PROSITE" id="PS51450">
    <property type="entry name" value="LRR"/>
    <property type="match status" value="3"/>
</dbReference>
<evidence type="ECO:0000256" key="6">
    <source>
        <dbReference type="ARBA" id="ARBA00023069"/>
    </source>
</evidence>
<keyword evidence="5" id="KW-0677">Repeat</keyword>
<name>A0A1S3I2A1_LINAN</name>
<dbReference type="Pfam" id="PF14580">
    <property type="entry name" value="LRR_9"/>
    <property type="match status" value="1"/>
</dbReference>
<protein>
    <submittedName>
        <fullName evidence="12">Protein tilB homolog</fullName>
    </submittedName>
</protein>
<keyword evidence="7" id="KW-0966">Cell projection</keyword>
<dbReference type="RefSeq" id="XP_013391474.1">
    <property type="nucleotide sequence ID" value="XM_013536020.2"/>
</dbReference>
<comment type="similarity">
    <text evidence="8">Belongs to the tilB family.</text>
</comment>
<evidence type="ECO:0000256" key="7">
    <source>
        <dbReference type="ARBA" id="ARBA00023273"/>
    </source>
</evidence>
<feature type="compositionally biased region" description="Acidic residues" evidence="9">
    <location>
        <begin position="459"/>
        <end position="470"/>
    </location>
</feature>
<dbReference type="STRING" id="7574.A0A1S3I2A1"/>
<dbReference type="GO" id="GO:0005929">
    <property type="term" value="C:cilium"/>
    <property type="evidence" value="ECO:0007669"/>
    <property type="project" value="UniProtKB-SubCell"/>
</dbReference>
<keyword evidence="6" id="KW-0969">Cilium</keyword>
<dbReference type="PANTHER" id="PTHR18849">
    <property type="entry name" value="LEUCINE RICH REPEAT PROTEIN"/>
    <property type="match status" value="1"/>
</dbReference>
<dbReference type="GO" id="GO:0036158">
    <property type="term" value="P:outer dynein arm assembly"/>
    <property type="evidence" value="ECO:0007669"/>
    <property type="project" value="TreeGrafter"/>
</dbReference>
<dbReference type="OrthoDB" id="10250990at2759"/>
<feature type="region of interest" description="Disordered" evidence="9">
    <location>
        <begin position="221"/>
        <end position="287"/>
    </location>
</feature>
<dbReference type="InterPro" id="IPR001611">
    <property type="entry name" value="Leu-rich_rpt"/>
</dbReference>
<dbReference type="InParanoid" id="A0A1S3I2A1"/>